<sequence>MDLSRNLEILAIKNLDKTHLADLEARVDGSIIGTSFSEQDVLNTYLGWLGEQLVQDAFFQQDSLVEAWTKSLYHRGFDKKHIHQSFKQWQRREALRDPSTLRRLLMAEQELCDLLDNMVSRDSTGFLEAQDRHTSYQKENKPPHPEKGRSKSKKLATKERSRSEDRRVGKQRTGANDIPVTTRRQLGPPAAKEEIIEIELDNTSETGNRSNSVTPNVLGTQGVSGLPCNSEDLMITRKTILIDTAPRKASHGLYLGDTPRERIDHRGDYISTVRYSVLQKTPPGMDYICKRCGQKGHWVHLCPTNLDPSFDVPPAKNYRCIYCQRLGDHFATLCPHNEHEWSLTQQRKHASLSTTPKRSQDRGRSPRSGGGSSNTYRPKDVPPRSSYEAADKFRPQYRDNRSRSPPHSASDETIPLSPLHDKKKSKRPSKRTRARRAARRRLEETFKGKKAHTPHPVHYAPADYEGRLFYDDCNEEDPFITITDAPAVGNVKVQTPHTAANEPPFWEPSPECSVKAAAEANDFLQNLQEQIRDDMVEAACSRVLDEIVDEVCGEEDALLFKDGNNVLCKKVTSPPFYEEVVRLFAKRPNPVVCPRPRRALVLEFWEDTVKEEF</sequence>
<accession>A0A9P8UY23</accession>
<evidence type="ECO:0000256" key="5">
    <source>
        <dbReference type="SAM" id="MobiDB-lite"/>
    </source>
</evidence>
<keyword evidence="1" id="KW-0479">Metal-binding</keyword>
<dbReference type="Gene3D" id="4.10.60.10">
    <property type="entry name" value="Zinc finger, CCHC-type"/>
    <property type="match status" value="1"/>
</dbReference>
<dbReference type="InterPro" id="IPR025829">
    <property type="entry name" value="Zn_knuckle_CX2CX3GHX4C"/>
</dbReference>
<feature type="region of interest" description="Disordered" evidence="5">
    <location>
        <begin position="128"/>
        <end position="187"/>
    </location>
</feature>
<evidence type="ECO:0000256" key="2">
    <source>
        <dbReference type="ARBA" id="ARBA00022771"/>
    </source>
</evidence>
<dbReference type="EMBL" id="JAGPXC010000001">
    <property type="protein sequence ID" value="KAH6660447.1"/>
    <property type="molecule type" value="Genomic_DNA"/>
</dbReference>
<evidence type="ECO:0000259" key="6">
    <source>
        <dbReference type="PROSITE" id="PS50158"/>
    </source>
</evidence>
<comment type="caution">
    <text evidence="7">The sequence shown here is derived from an EMBL/GenBank/DDBJ whole genome shotgun (WGS) entry which is preliminary data.</text>
</comment>
<dbReference type="GO" id="GO:0003676">
    <property type="term" value="F:nucleic acid binding"/>
    <property type="evidence" value="ECO:0007669"/>
    <property type="project" value="InterPro"/>
</dbReference>
<dbReference type="InterPro" id="IPR001878">
    <property type="entry name" value="Znf_CCHC"/>
</dbReference>
<feature type="compositionally biased region" description="Basic residues" evidence="5">
    <location>
        <begin position="421"/>
        <end position="439"/>
    </location>
</feature>
<keyword evidence="3" id="KW-0862">Zinc</keyword>
<dbReference type="GO" id="GO:0008270">
    <property type="term" value="F:zinc ion binding"/>
    <property type="evidence" value="ECO:0007669"/>
    <property type="project" value="UniProtKB-KW"/>
</dbReference>
<dbReference type="Proteomes" id="UP000758603">
    <property type="component" value="Unassembled WGS sequence"/>
</dbReference>
<dbReference type="PROSITE" id="PS50158">
    <property type="entry name" value="ZF_CCHC"/>
    <property type="match status" value="1"/>
</dbReference>
<feature type="region of interest" description="Disordered" evidence="5">
    <location>
        <begin position="343"/>
        <end position="459"/>
    </location>
</feature>
<evidence type="ECO:0000313" key="8">
    <source>
        <dbReference type="Proteomes" id="UP000758603"/>
    </source>
</evidence>
<organism evidence="7 8">
    <name type="scientific">Truncatella angustata</name>
    <dbReference type="NCBI Taxonomy" id="152316"/>
    <lineage>
        <taxon>Eukaryota</taxon>
        <taxon>Fungi</taxon>
        <taxon>Dikarya</taxon>
        <taxon>Ascomycota</taxon>
        <taxon>Pezizomycotina</taxon>
        <taxon>Sordariomycetes</taxon>
        <taxon>Xylariomycetidae</taxon>
        <taxon>Amphisphaeriales</taxon>
        <taxon>Sporocadaceae</taxon>
        <taxon>Truncatella</taxon>
    </lineage>
</organism>
<name>A0A9P8UY23_9PEZI</name>
<dbReference type="SMART" id="SM00343">
    <property type="entry name" value="ZnF_C2HC"/>
    <property type="match status" value="2"/>
</dbReference>
<feature type="domain" description="CCHC-type" evidence="6">
    <location>
        <begin position="289"/>
        <end position="303"/>
    </location>
</feature>
<evidence type="ECO:0000256" key="4">
    <source>
        <dbReference type="PROSITE-ProRule" id="PRU00047"/>
    </source>
</evidence>
<dbReference type="Pfam" id="PF13696">
    <property type="entry name" value="zf-CCHC_2"/>
    <property type="match status" value="1"/>
</dbReference>
<keyword evidence="2 4" id="KW-0863">Zinc-finger</keyword>
<proteinExistence type="predicted"/>
<feature type="compositionally biased region" description="Basic and acidic residues" evidence="5">
    <location>
        <begin position="129"/>
        <end position="149"/>
    </location>
</feature>
<keyword evidence="8" id="KW-1185">Reference proteome</keyword>
<dbReference type="AlphaFoldDB" id="A0A9P8UY23"/>
<evidence type="ECO:0000256" key="3">
    <source>
        <dbReference type="ARBA" id="ARBA00022833"/>
    </source>
</evidence>
<gene>
    <name evidence="7" type="ORF">BKA67DRAFT_52338</name>
</gene>
<evidence type="ECO:0000313" key="7">
    <source>
        <dbReference type="EMBL" id="KAH6660447.1"/>
    </source>
</evidence>
<dbReference type="RefSeq" id="XP_045964578.1">
    <property type="nucleotide sequence ID" value="XM_046098462.1"/>
</dbReference>
<reference evidence="7" key="1">
    <citation type="journal article" date="2021" name="Nat. Commun.">
        <title>Genetic determinants of endophytism in the Arabidopsis root mycobiome.</title>
        <authorList>
            <person name="Mesny F."/>
            <person name="Miyauchi S."/>
            <person name="Thiergart T."/>
            <person name="Pickel B."/>
            <person name="Atanasova L."/>
            <person name="Karlsson M."/>
            <person name="Huettel B."/>
            <person name="Barry K.W."/>
            <person name="Haridas S."/>
            <person name="Chen C."/>
            <person name="Bauer D."/>
            <person name="Andreopoulos W."/>
            <person name="Pangilinan J."/>
            <person name="LaButti K."/>
            <person name="Riley R."/>
            <person name="Lipzen A."/>
            <person name="Clum A."/>
            <person name="Drula E."/>
            <person name="Henrissat B."/>
            <person name="Kohler A."/>
            <person name="Grigoriev I.V."/>
            <person name="Martin F.M."/>
            <person name="Hacquard S."/>
        </authorList>
    </citation>
    <scope>NUCLEOTIDE SEQUENCE</scope>
    <source>
        <strain evidence="7">MPI-SDFR-AT-0073</strain>
    </source>
</reference>
<feature type="compositionally biased region" description="Basic and acidic residues" evidence="5">
    <location>
        <begin position="389"/>
        <end position="402"/>
    </location>
</feature>
<feature type="compositionally biased region" description="Basic and acidic residues" evidence="5">
    <location>
        <begin position="156"/>
        <end position="168"/>
    </location>
</feature>
<protein>
    <recommendedName>
        <fullName evidence="6">CCHC-type domain-containing protein</fullName>
    </recommendedName>
</protein>
<dbReference type="GeneID" id="70127354"/>
<evidence type="ECO:0000256" key="1">
    <source>
        <dbReference type="ARBA" id="ARBA00022723"/>
    </source>
</evidence>
<dbReference type="OrthoDB" id="444325at2759"/>